<feature type="domain" description="Outer membrane protein beta-barrel" evidence="3">
    <location>
        <begin position="11"/>
        <end position="232"/>
    </location>
</feature>
<gene>
    <name evidence="4" type="ORF">SP5_087_00290</name>
</gene>
<dbReference type="Proteomes" id="UP000032305">
    <property type="component" value="Unassembled WGS sequence"/>
</dbReference>
<dbReference type="AlphaFoldDB" id="A0A0A1WAP7"/>
<dbReference type="EMBL" id="BBPI01000087">
    <property type="protein sequence ID" value="GAM02443.1"/>
    <property type="molecule type" value="Genomic_DNA"/>
</dbReference>
<evidence type="ECO:0000256" key="2">
    <source>
        <dbReference type="SAM" id="SignalP"/>
    </source>
</evidence>
<dbReference type="InterPro" id="IPR011250">
    <property type="entry name" value="OMP/PagP_B-barrel"/>
</dbReference>
<evidence type="ECO:0000313" key="5">
    <source>
        <dbReference type="Proteomes" id="UP000032305"/>
    </source>
</evidence>
<name>A0A0A1WAP7_9SPHN</name>
<keyword evidence="1 2" id="KW-0732">Signal</keyword>
<organism evidence="4 5">
    <name type="scientific">Sphingomonas parapaucimobilis NBRC 15100</name>
    <dbReference type="NCBI Taxonomy" id="1219049"/>
    <lineage>
        <taxon>Bacteria</taxon>
        <taxon>Pseudomonadati</taxon>
        <taxon>Pseudomonadota</taxon>
        <taxon>Alphaproteobacteria</taxon>
        <taxon>Sphingomonadales</taxon>
        <taxon>Sphingomonadaceae</taxon>
        <taxon>Sphingomonas</taxon>
    </lineage>
</organism>
<evidence type="ECO:0000256" key="1">
    <source>
        <dbReference type="ARBA" id="ARBA00022729"/>
    </source>
</evidence>
<feature type="signal peptide" evidence="2">
    <location>
        <begin position="1"/>
        <end position="20"/>
    </location>
</feature>
<sequence>MPKTFTFLSLAIATAMTAMAAPASAQVTIGGPYIVGRIGSLIDSDLKMKGPDTAPPSTFLANVDFRRGKSLEGGLGYDLGGYRLEATVGYTSARANAKRLDTASLVSDGRSKTLSLGLAGYVDVPVEGPLRPFVGGGIDIVRVTERLSRTTRTGGQGSTMNGRDWGFRWHADAGVGYALSDSTTVELAGRYAQTTGLQFAGRMPLANGGTAATSYKPKLTATAITVGLRQRF</sequence>
<dbReference type="SUPFAM" id="SSF56925">
    <property type="entry name" value="OMPA-like"/>
    <property type="match status" value="1"/>
</dbReference>
<accession>A0A0A1WAP7</accession>
<protein>
    <recommendedName>
        <fullName evidence="3">Outer membrane protein beta-barrel domain-containing protein</fullName>
    </recommendedName>
</protein>
<proteinExistence type="predicted"/>
<reference evidence="4 5" key="1">
    <citation type="submission" date="2014-11" db="EMBL/GenBank/DDBJ databases">
        <title>Whole genome shotgun sequence of Sphingomonas parapaucimobilis NBRC 15100.</title>
        <authorList>
            <person name="Katano-Makiyama Y."/>
            <person name="Hosoyama A."/>
            <person name="Hashimoto M."/>
            <person name="Hosoyama Y."/>
            <person name="Noguchi M."/>
            <person name="Numata M."/>
            <person name="Tsuchikane K."/>
            <person name="Hirakata S."/>
            <person name="Uohara A."/>
            <person name="Shimodaira J."/>
            <person name="Ohji S."/>
            <person name="Ichikawa N."/>
            <person name="Kimura A."/>
            <person name="Yamazoe A."/>
            <person name="Fujita N."/>
        </authorList>
    </citation>
    <scope>NUCLEOTIDE SEQUENCE [LARGE SCALE GENOMIC DNA]</scope>
    <source>
        <strain evidence="4 5">NBRC 15100</strain>
    </source>
</reference>
<dbReference type="Gene3D" id="2.40.160.20">
    <property type="match status" value="1"/>
</dbReference>
<comment type="caution">
    <text evidence="4">The sequence shown here is derived from an EMBL/GenBank/DDBJ whole genome shotgun (WGS) entry which is preliminary data.</text>
</comment>
<dbReference type="InterPro" id="IPR027385">
    <property type="entry name" value="Beta-barrel_OMP"/>
</dbReference>
<evidence type="ECO:0000259" key="3">
    <source>
        <dbReference type="Pfam" id="PF13505"/>
    </source>
</evidence>
<evidence type="ECO:0000313" key="4">
    <source>
        <dbReference type="EMBL" id="GAM02443.1"/>
    </source>
</evidence>
<dbReference type="RefSeq" id="WP_042490465.1">
    <property type="nucleotide sequence ID" value="NZ_BBPI01000087.1"/>
</dbReference>
<keyword evidence="5" id="KW-1185">Reference proteome</keyword>
<dbReference type="Pfam" id="PF13505">
    <property type="entry name" value="OMP_b-brl"/>
    <property type="match status" value="1"/>
</dbReference>
<feature type="chain" id="PRO_5001982306" description="Outer membrane protein beta-barrel domain-containing protein" evidence="2">
    <location>
        <begin position="21"/>
        <end position="232"/>
    </location>
</feature>
<dbReference type="eggNOG" id="COG3637">
    <property type="taxonomic scope" value="Bacteria"/>
</dbReference>